<organism evidence="1">
    <name type="scientific">Rhizophora mucronata</name>
    <name type="common">Asiatic mangrove</name>
    <dbReference type="NCBI Taxonomy" id="61149"/>
    <lineage>
        <taxon>Eukaryota</taxon>
        <taxon>Viridiplantae</taxon>
        <taxon>Streptophyta</taxon>
        <taxon>Embryophyta</taxon>
        <taxon>Tracheophyta</taxon>
        <taxon>Spermatophyta</taxon>
        <taxon>Magnoliopsida</taxon>
        <taxon>eudicotyledons</taxon>
        <taxon>Gunneridae</taxon>
        <taxon>Pentapetalae</taxon>
        <taxon>rosids</taxon>
        <taxon>fabids</taxon>
        <taxon>Malpighiales</taxon>
        <taxon>Rhizophoraceae</taxon>
        <taxon>Rhizophora</taxon>
    </lineage>
</organism>
<evidence type="ECO:0000313" key="1">
    <source>
        <dbReference type="EMBL" id="MBX55106.1"/>
    </source>
</evidence>
<sequence>MMYTSERIITYLLAFNAIKIISEITSKQP</sequence>
<proteinExistence type="predicted"/>
<dbReference type="EMBL" id="GGEC01074622">
    <property type="protein sequence ID" value="MBX55106.1"/>
    <property type="molecule type" value="Transcribed_RNA"/>
</dbReference>
<name>A0A2P2PK41_RHIMU</name>
<reference evidence="1" key="1">
    <citation type="submission" date="2018-02" db="EMBL/GenBank/DDBJ databases">
        <title>Rhizophora mucronata_Transcriptome.</title>
        <authorList>
            <person name="Meera S.P."/>
            <person name="Sreeshan A."/>
            <person name="Augustine A."/>
        </authorList>
    </citation>
    <scope>NUCLEOTIDE SEQUENCE</scope>
    <source>
        <tissue evidence="1">Leaf</tissue>
    </source>
</reference>
<dbReference type="AlphaFoldDB" id="A0A2P2PK41"/>
<protein>
    <submittedName>
        <fullName evidence="1">Uncharacterized protein</fullName>
    </submittedName>
</protein>
<accession>A0A2P2PK41</accession>